<sequence>MAAIAVTAVLVTTLATGPAQAEDFRDPEDLPEASNQMVADAVRVFDVRDAVRAFTPNDSVQVVKEQVRRVDGDTLITLSSDILFEPERAELPDTAPDNLEPVLRDVPRAAEVSVTGHTDSVGDDASNQTLSEERAQAVANAIAAARPDLVLTVAGRGETEPVATEVVGDSVDVSARAKNRRVEIRYGT</sequence>
<evidence type="ECO:0000256" key="2">
    <source>
        <dbReference type="ARBA" id="ARBA00023136"/>
    </source>
</evidence>
<dbReference type="PROSITE" id="PS51123">
    <property type="entry name" value="OMPA_2"/>
    <property type="match status" value="1"/>
</dbReference>
<feature type="chain" id="PRO_5037827937" evidence="5">
    <location>
        <begin position="22"/>
        <end position="188"/>
    </location>
</feature>
<dbReference type="PANTHER" id="PTHR30329:SF21">
    <property type="entry name" value="LIPOPROTEIN YIAD-RELATED"/>
    <property type="match status" value="1"/>
</dbReference>
<accession>A0A939LQH5</accession>
<evidence type="ECO:0000313" key="8">
    <source>
        <dbReference type="Proteomes" id="UP000664209"/>
    </source>
</evidence>
<keyword evidence="3" id="KW-0998">Cell outer membrane</keyword>
<dbReference type="Gene3D" id="3.30.1330.60">
    <property type="entry name" value="OmpA-like domain"/>
    <property type="match status" value="1"/>
</dbReference>
<evidence type="ECO:0000313" key="7">
    <source>
        <dbReference type="EMBL" id="MBO1751145.1"/>
    </source>
</evidence>
<dbReference type="PANTHER" id="PTHR30329">
    <property type="entry name" value="STATOR ELEMENT OF FLAGELLAR MOTOR COMPLEX"/>
    <property type="match status" value="1"/>
</dbReference>
<dbReference type="InterPro" id="IPR036737">
    <property type="entry name" value="OmpA-like_sf"/>
</dbReference>
<dbReference type="InterPro" id="IPR006664">
    <property type="entry name" value="OMP_bac"/>
</dbReference>
<dbReference type="InterPro" id="IPR050330">
    <property type="entry name" value="Bact_OuterMem_StrucFunc"/>
</dbReference>
<dbReference type="CDD" id="cd07185">
    <property type="entry name" value="OmpA_C-like"/>
    <property type="match status" value="1"/>
</dbReference>
<organism evidence="7 8">
    <name type="scientific">Actinotalea soli</name>
    <dbReference type="NCBI Taxonomy" id="2819234"/>
    <lineage>
        <taxon>Bacteria</taxon>
        <taxon>Bacillati</taxon>
        <taxon>Actinomycetota</taxon>
        <taxon>Actinomycetes</taxon>
        <taxon>Micrococcales</taxon>
        <taxon>Cellulomonadaceae</taxon>
        <taxon>Actinotalea</taxon>
    </lineage>
</organism>
<proteinExistence type="predicted"/>
<keyword evidence="8" id="KW-1185">Reference proteome</keyword>
<comment type="caution">
    <text evidence="7">The sequence shown here is derived from an EMBL/GenBank/DDBJ whole genome shotgun (WGS) entry which is preliminary data.</text>
</comment>
<feature type="signal peptide" evidence="5">
    <location>
        <begin position="1"/>
        <end position="21"/>
    </location>
</feature>
<dbReference type="GO" id="GO:0009279">
    <property type="term" value="C:cell outer membrane"/>
    <property type="evidence" value="ECO:0007669"/>
    <property type="project" value="UniProtKB-SubCell"/>
</dbReference>
<dbReference type="Pfam" id="PF00691">
    <property type="entry name" value="OmpA"/>
    <property type="match status" value="1"/>
</dbReference>
<dbReference type="AlphaFoldDB" id="A0A939LQH5"/>
<reference evidence="7" key="1">
    <citation type="submission" date="2021-03" db="EMBL/GenBank/DDBJ databases">
        <title>Actinotalea soli sp. nov., isolated from soil.</title>
        <authorList>
            <person name="Ping W."/>
            <person name="Zhang J."/>
        </authorList>
    </citation>
    <scope>NUCLEOTIDE SEQUENCE</scope>
    <source>
        <strain evidence="7">BY-33</strain>
    </source>
</reference>
<keyword evidence="2 4" id="KW-0472">Membrane</keyword>
<dbReference type="InterPro" id="IPR006665">
    <property type="entry name" value="OmpA-like"/>
</dbReference>
<protein>
    <submittedName>
        <fullName evidence="7">OmpA family protein</fullName>
    </submittedName>
</protein>
<evidence type="ECO:0000256" key="4">
    <source>
        <dbReference type="PROSITE-ProRule" id="PRU00473"/>
    </source>
</evidence>
<keyword evidence="5" id="KW-0732">Signal</keyword>
<dbReference type="PRINTS" id="PR01021">
    <property type="entry name" value="OMPADOMAIN"/>
</dbReference>
<evidence type="ECO:0000256" key="1">
    <source>
        <dbReference type="ARBA" id="ARBA00004442"/>
    </source>
</evidence>
<dbReference type="EMBL" id="JAGEMK010000002">
    <property type="protein sequence ID" value="MBO1751145.1"/>
    <property type="molecule type" value="Genomic_DNA"/>
</dbReference>
<evidence type="ECO:0000256" key="5">
    <source>
        <dbReference type="SAM" id="SignalP"/>
    </source>
</evidence>
<gene>
    <name evidence="7" type="ORF">J4G33_04940</name>
</gene>
<dbReference type="Proteomes" id="UP000664209">
    <property type="component" value="Unassembled WGS sequence"/>
</dbReference>
<evidence type="ECO:0000256" key="3">
    <source>
        <dbReference type="ARBA" id="ARBA00023237"/>
    </source>
</evidence>
<feature type="domain" description="OmpA-like" evidence="6">
    <location>
        <begin position="71"/>
        <end position="188"/>
    </location>
</feature>
<evidence type="ECO:0000259" key="6">
    <source>
        <dbReference type="PROSITE" id="PS51123"/>
    </source>
</evidence>
<comment type="subcellular location">
    <subcellularLocation>
        <location evidence="1">Cell outer membrane</location>
    </subcellularLocation>
</comment>
<name>A0A939LQH5_9CELL</name>
<dbReference type="SUPFAM" id="SSF103088">
    <property type="entry name" value="OmpA-like"/>
    <property type="match status" value="1"/>
</dbReference>